<sequence>MAMAMAIAAIVSRSRALLPLLLSPSPLPPPLNLLHLPFSSSSSSSSSSSFSAPSPSFPFKPTIPTSPDPETSDFERDPDDAPSDPDGSDLPEFLQLLSHAKSLSSSHKDALALLRSSSGVERSRALVRRALWDLRWDWESAMLALRWGEECVLDCPAAWHLAIWAMGKQGRFDMAWSVVRRMHKRSILTQRAMVIMMERYAAANEPGKATKTFHAMEKFKISADLTAFYSLLCALCKNKNVEEAEELLLVNKKFFPLSAESFNIILDGWCNIMTDITEAKRVWREMASCCVTPDGTSYTHMIRCFSKVGNLFDSLRLYDEMKKRGWTPDLTVYNSLVYVLTRENCLKDAQNIFSKILDEGLRPTVETFNCMIYPLCESHKLEEAQMVMEDMMVKGISPDIETYHAFIKEEGIDETLKILRRMRDAHCGPNKYTFLLLFDKYFGLNESENALRMWSEMRKYGIGPDSSHYIALVEGLVKHGWIPKALQFYNEMKDRGFIPDPKLEKVFKEFIENNKDHWGRVGKDYIISQHGKRNALRGAAV</sequence>
<feature type="repeat" description="PPR" evidence="4">
    <location>
        <begin position="294"/>
        <end position="328"/>
    </location>
</feature>
<evidence type="ECO:0000256" key="1">
    <source>
        <dbReference type="ARBA" id="ARBA00007626"/>
    </source>
</evidence>
<proteinExistence type="inferred from homology"/>
<dbReference type="PANTHER" id="PTHR47939:SF5">
    <property type="entry name" value="PENTACOTRIPEPTIDE-REPEAT REGION OF PRORP DOMAIN-CONTAINING PROTEIN"/>
    <property type="match status" value="1"/>
</dbReference>
<feature type="compositionally biased region" description="Low complexity" evidence="5">
    <location>
        <begin position="39"/>
        <end position="59"/>
    </location>
</feature>
<keyword evidence="6" id="KW-0732">Signal</keyword>
<dbReference type="InterPro" id="IPR002885">
    <property type="entry name" value="PPR_rpt"/>
</dbReference>
<dbReference type="NCBIfam" id="TIGR00756">
    <property type="entry name" value="PPR"/>
    <property type="match status" value="3"/>
</dbReference>
<evidence type="ECO:0000256" key="2">
    <source>
        <dbReference type="ARBA" id="ARBA00022737"/>
    </source>
</evidence>
<gene>
    <name evidence="7" type="ORF">CB5_LOCUS23401</name>
</gene>
<feature type="region of interest" description="Disordered" evidence="5">
    <location>
        <begin position="39"/>
        <end position="88"/>
    </location>
</feature>
<dbReference type="InterPro" id="IPR011990">
    <property type="entry name" value="TPR-like_helical_dom_sf"/>
</dbReference>
<reference evidence="7" key="1">
    <citation type="submission" date="2020-07" db="EMBL/GenBank/DDBJ databases">
        <authorList>
            <person name="Lin J."/>
        </authorList>
    </citation>
    <scope>NUCLEOTIDE SEQUENCE</scope>
</reference>
<feature type="repeat" description="PPR" evidence="4">
    <location>
        <begin position="329"/>
        <end position="363"/>
    </location>
</feature>
<feature type="chain" id="PRO_5028009819" description="Pentatricopeptide repeat-containing protein At1g80880, mitochondrial" evidence="6">
    <location>
        <begin position="17"/>
        <end position="541"/>
    </location>
</feature>
<evidence type="ECO:0000256" key="3">
    <source>
        <dbReference type="ARBA" id="ARBA00022946"/>
    </source>
</evidence>
<evidence type="ECO:0000313" key="7">
    <source>
        <dbReference type="EMBL" id="CAD1840190.1"/>
    </source>
</evidence>
<dbReference type="AlphaFoldDB" id="A0A6V7QAV0"/>
<evidence type="ECO:0000256" key="5">
    <source>
        <dbReference type="SAM" id="MobiDB-lite"/>
    </source>
</evidence>
<keyword evidence="2" id="KW-0677">Repeat</keyword>
<dbReference type="Gene3D" id="1.25.40.10">
    <property type="entry name" value="Tetratricopeptide repeat domain"/>
    <property type="match status" value="3"/>
</dbReference>
<feature type="repeat" description="PPR" evidence="4">
    <location>
        <begin position="465"/>
        <end position="499"/>
    </location>
</feature>
<feature type="signal peptide" evidence="6">
    <location>
        <begin position="1"/>
        <end position="16"/>
    </location>
</feature>
<accession>A0A6V7QAV0</accession>
<dbReference type="PROSITE" id="PS51375">
    <property type="entry name" value="PPR"/>
    <property type="match status" value="6"/>
</dbReference>
<feature type="compositionally biased region" description="Acidic residues" evidence="5">
    <location>
        <begin position="70"/>
        <end position="88"/>
    </location>
</feature>
<organism evidence="7">
    <name type="scientific">Ananas comosus var. bracteatus</name>
    <name type="common">red pineapple</name>
    <dbReference type="NCBI Taxonomy" id="296719"/>
    <lineage>
        <taxon>Eukaryota</taxon>
        <taxon>Viridiplantae</taxon>
        <taxon>Streptophyta</taxon>
        <taxon>Embryophyta</taxon>
        <taxon>Tracheophyta</taxon>
        <taxon>Spermatophyta</taxon>
        <taxon>Magnoliopsida</taxon>
        <taxon>Liliopsida</taxon>
        <taxon>Poales</taxon>
        <taxon>Bromeliaceae</taxon>
        <taxon>Bromelioideae</taxon>
        <taxon>Ananas</taxon>
    </lineage>
</organism>
<dbReference type="InterPro" id="IPR050667">
    <property type="entry name" value="PPR-containing_protein"/>
</dbReference>
<dbReference type="Pfam" id="PF01535">
    <property type="entry name" value="PPR"/>
    <property type="match status" value="3"/>
</dbReference>
<evidence type="ECO:0000256" key="4">
    <source>
        <dbReference type="PROSITE-ProRule" id="PRU00708"/>
    </source>
</evidence>
<dbReference type="Pfam" id="PF13041">
    <property type="entry name" value="PPR_2"/>
    <property type="match status" value="2"/>
</dbReference>
<dbReference type="PANTHER" id="PTHR47939">
    <property type="entry name" value="MEMBRANE-ASSOCIATED SALT-INDUCIBLE PROTEIN-LIKE"/>
    <property type="match status" value="1"/>
</dbReference>
<feature type="repeat" description="PPR" evidence="4">
    <location>
        <begin position="364"/>
        <end position="398"/>
    </location>
</feature>
<evidence type="ECO:0000256" key="6">
    <source>
        <dbReference type="SAM" id="SignalP"/>
    </source>
</evidence>
<name>A0A6V7QAV0_ANACO</name>
<feature type="repeat" description="PPR" evidence="4">
    <location>
        <begin position="430"/>
        <end position="464"/>
    </location>
</feature>
<dbReference type="EMBL" id="LR862134">
    <property type="protein sequence ID" value="CAD1840190.1"/>
    <property type="molecule type" value="Genomic_DNA"/>
</dbReference>
<comment type="similarity">
    <text evidence="1">Belongs to the PPR family. P subfamily.</text>
</comment>
<feature type="repeat" description="PPR" evidence="4">
    <location>
        <begin position="258"/>
        <end position="293"/>
    </location>
</feature>
<protein>
    <recommendedName>
        <fullName evidence="8">Pentatricopeptide repeat-containing protein At1g80880, mitochondrial</fullName>
    </recommendedName>
</protein>
<keyword evidence="3" id="KW-0809">Transit peptide</keyword>
<evidence type="ECO:0008006" key="8">
    <source>
        <dbReference type="Google" id="ProtNLM"/>
    </source>
</evidence>